<sequence length="78" mass="8944">MGRLPPEAVYVTSWTRLYGLLCLEVLHQMDFVLTDMEPLFEQCLGELAETLGLSTEPWPLSCRGSWPQLSQLAWRHVP</sequence>
<dbReference type="InterPro" id="IPR036271">
    <property type="entry name" value="Tet_transcr_reg_TetR-rel_C_sf"/>
</dbReference>
<reference evidence="1" key="2">
    <citation type="submission" date="2020-09" db="EMBL/GenBank/DDBJ databases">
        <authorList>
            <person name="Sun Q."/>
            <person name="Ohkuma M."/>
        </authorList>
    </citation>
    <scope>NUCLEOTIDE SEQUENCE</scope>
    <source>
        <strain evidence="1">JCM 3035</strain>
    </source>
</reference>
<dbReference type="SUPFAM" id="SSF48498">
    <property type="entry name" value="Tetracyclin repressor-like, C-terminal domain"/>
    <property type="match status" value="1"/>
</dbReference>
<protein>
    <submittedName>
        <fullName evidence="1">Uncharacterized protein</fullName>
    </submittedName>
</protein>
<dbReference type="Proteomes" id="UP000637788">
    <property type="component" value="Unassembled WGS sequence"/>
</dbReference>
<organism evidence="1 2">
    <name type="scientific">Streptomyces flaveus</name>
    <dbReference type="NCBI Taxonomy" id="66370"/>
    <lineage>
        <taxon>Bacteria</taxon>
        <taxon>Bacillati</taxon>
        <taxon>Actinomycetota</taxon>
        <taxon>Actinomycetes</taxon>
        <taxon>Kitasatosporales</taxon>
        <taxon>Streptomycetaceae</taxon>
        <taxon>Streptomyces</taxon>
        <taxon>Streptomyces aurantiacus group</taxon>
    </lineage>
</organism>
<proteinExistence type="predicted"/>
<evidence type="ECO:0000313" key="2">
    <source>
        <dbReference type="Proteomes" id="UP000637788"/>
    </source>
</evidence>
<dbReference type="AlphaFoldDB" id="A0A917VER8"/>
<gene>
    <name evidence="1" type="ORF">GCM10010094_30270</name>
</gene>
<accession>A0A917VER8</accession>
<reference evidence="1" key="1">
    <citation type="journal article" date="2014" name="Int. J. Syst. Evol. Microbiol.">
        <title>Complete genome sequence of Corynebacterium casei LMG S-19264T (=DSM 44701T), isolated from a smear-ripened cheese.</title>
        <authorList>
            <consortium name="US DOE Joint Genome Institute (JGI-PGF)"/>
            <person name="Walter F."/>
            <person name="Albersmeier A."/>
            <person name="Kalinowski J."/>
            <person name="Ruckert C."/>
        </authorList>
    </citation>
    <scope>NUCLEOTIDE SEQUENCE</scope>
    <source>
        <strain evidence="1">JCM 3035</strain>
    </source>
</reference>
<dbReference type="EMBL" id="BMPQ01000006">
    <property type="protein sequence ID" value="GGK67147.1"/>
    <property type="molecule type" value="Genomic_DNA"/>
</dbReference>
<comment type="caution">
    <text evidence="1">The sequence shown here is derived from an EMBL/GenBank/DDBJ whole genome shotgun (WGS) entry which is preliminary data.</text>
</comment>
<dbReference type="Gene3D" id="1.10.357.10">
    <property type="entry name" value="Tetracycline Repressor, domain 2"/>
    <property type="match status" value="1"/>
</dbReference>
<keyword evidence="2" id="KW-1185">Reference proteome</keyword>
<evidence type="ECO:0000313" key="1">
    <source>
        <dbReference type="EMBL" id="GGK67147.1"/>
    </source>
</evidence>
<name>A0A917VER8_9ACTN</name>